<reference evidence="2" key="1">
    <citation type="submission" date="2022-03" db="EMBL/GenBank/DDBJ databases">
        <authorList>
            <person name="Legras J.-L."/>
            <person name="Devillers H."/>
            <person name="Grondin C."/>
        </authorList>
    </citation>
    <scope>NUCLEOTIDE SEQUENCE</scope>
    <source>
        <strain evidence="2">CLIB 1423</strain>
    </source>
</reference>
<dbReference type="Gene3D" id="3.10.450.50">
    <property type="match status" value="1"/>
</dbReference>
<organism evidence="2 3">
    <name type="scientific">[Candida] railenensis</name>
    <dbReference type="NCBI Taxonomy" id="45579"/>
    <lineage>
        <taxon>Eukaryota</taxon>
        <taxon>Fungi</taxon>
        <taxon>Dikarya</taxon>
        <taxon>Ascomycota</taxon>
        <taxon>Saccharomycotina</taxon>
        <taxon>Pichiomycetes</taxon>
        <taxon>Debaryomycetaceae</taxon>
        <taxon>Kurtzmaniella</taxon>
    </lineage>
</organism>
<proteinExistence type="predicted"/>
<accession>A0A9P0QJF0</accession>
<sequence length="111" mass="13355">MSEQLIRDFFDAINQRDYSRIKTYITEDYIYHLDEDHSWTGYQATIMEQLKPFIEKDQLFFKIIRIEDEGDTFLVWSTKESAEAGDQLEQYAEKFLIQNGKIAEQWMLGRK</sequence>
<evidence type="ECO:0000313" key="3">
    <source>
        <dbReference type="Proteomes" id="UP000837801"/>
    </source>
</evidence>
<dbReference type="Pfam" id="PF12680">
    <property type="entry name" value="SnoaL_2"/>
    <property type="match status" value="1"/>
</dbReference>
<dbReference type="InterPro" id="IPR032710">
    <property type="entry name" value="NTF2-like_dom_sf"/>
</dbReference>
<protein>
    <recommendedName>
        <fullName evidence="1">SnoaL-like domain-containing protein</fullName>
    </recommendedName>
</protein>
<feature type="domain" description="SnoaL-like" evidence="1">
    <location>
        <begin position="6"/>
        <end position="104"/>
    </location>
</feature>
<dbReference type="SUPFAM" id="SSF54427">
    <property type="entry name" value="NTF2-like"/>
    <property type="match status" value="1"/>
</dbReference>
<evidence type="ECO:0000259" key="1">
    <source>
        <dbReference type="Pfam" id="PF12680"/>
    </source>
</evidence>
<keyword evidence="3" id="KW-1185">Reference proteome</keyword>
<dbReference type="Proteomes" id="UP000837801">
    <property type="component" value="Unassembled WGS sequence"/>
</dbReference>
<dbReference type="InterPro" id="IPR037401">
    <property type="entry name" value="SnoaL-like"/>
</dbReference>
<name>A0A9P0QJF0_9ASCO</name>
<evidence type="ECO:0000313" key="2">
    <source>
        <dbReference type="EMBL" id="CAH2350238.1"/>
    </source>
</evidence>
<dbReference type="EMBL" id="CAKXYY010000001">
    <property type="protein sequence ID" value="CAH2350238.1"/>
    <property type="molecule type" value="Genomic_DNA"/>
</dbReference>
<dbReference type="AlphaFoldDB" id="A0A9P0QJF0"/>
<comment type="caution">
    <text evidence="2">The sequence shown here is derived from an EMBL/GenBank/DDBJ whole genome shotgun (WGS) entry which is preliminary data.</text>
</comment>
<gene>
    <name evidence="2" type="ORF">CLIB1423_01S05600</name>
</gene>